<dbReference type="InterPro" id="IPR050624">
    <property type="entry name" value="HTH-type_Tx_Regulator"/>
</dbReference>
<evidence type="ECO:0000313" key="4">
    <source>
        <dbReference type="EMBL" id="GGG89274.1"/>
    </source>
</evidence>
<evidence type="ECO:0000313" key="5">
    <source>
        <dbReference type="Proteomes" id="UP000600247"/>
    </source>
</evidence>
<dbReference type="EMBL" id="BMHY01000021">
    <property type="protein sequence ID" value="GGG89274.1"/>
    <property type="molecule type" value="Genomic_DNA"/>
</dbReference>
<organism evidence="4 5">
    <name type="scientific">Paenibacillus radicis</name>
    <name type="common">ex Gao et al. 2016</name>
    <dbReference type="NCBI Taxonomy" id="1737354"/>
    <lineage>
        <taxon>Bacteria</taxon>
        <taxon>Bacillati</taxon>
        <taxon>Bacillota</taxon>
        <taxon>Bacilli</taxon>
        <taxon>Bacillales</taxon>
        <taxon>Paenibacillaceae</taxon>
        <taxon>Paenibacillus</taxon>
    </lineage>
</organism>
<dbReference type="InterPro" id="IPR001647">
    <property type="entry name" value="HTH_TetR"/>
</dbReference>
<dbReference type="PROSITE" id="PS50977">
    <property type="entry name" value="HTH_TETR_2"/>
    <property type="match status" value="1"/>
</dbReference>
<dbReference type="AlphaFoldDB" id="A0A917HSW6"/>
<dbReference type="SUPFAM" id="SSF46689">
    <property type="entry name" value="Homeodomain-like"/>
    <property type="match status" value="1"/>
</dbReference>
<dbReference type="Pfam" id="PF00440">
    <property type="entry name" value="TetR_N"/>
    <property type="match status" value="1"/>
</dbReference>
<proteinExistence type="predicted"/>
<dbReference type="Gene3D" id="1.10.357.10">
    <property type="entry name" value="Tetracycline Repressor, domain 2"/>
    <property type="match status" value="1"/>
</dbReference>
<accession>A0A917HSW6</accession>
<dbReference type="Proteomes" id="UP000600247">
    <property type="component" value="Unassembled WGS sequence"/>
</dbReference>
<sequence>MSAEQNQLNEDRRVSRTKQFISGALLELLQEKRIEDIAIKDITERANVNRSTFYAYYSDKFDLLDQMTKAKLDELSRLLIAGNAAAYLPDYNEPDPFFSTLFDHLEENEPFYIVLFTRLGPASAANDYPNAMFAVIRDAFYARISSLGMSQKQAVPVDLLLDHISFSTFHSAKKWMEQRMIYSSRHMALQLTRLSILGGYRAMGFVVS</sequence>
<dbReference type="RefSeq" id="WP_188892887.1">
    <property type="nucleotide sequence ID" value="NZ_BMHY01000021.1"/>
</dbReference>
<evidence type="ECO:0000256" key="1">
    <source>
        <dbReference type="ARBA" id="ARBA00023125"/>
    </source>
</evidence>
<feature type="DNA-binding region" description="H-T-H motif" evidence="2">
    <location>
        <begin position="38"/>
        <end position="57"/>
    </location>
</feature>
<keyword evidence="1 2" id="KW-0238">DNA-binding</keyword>
<dbReference type="PANTHER" id="PTHR43479">
    <property type="entry name" value="ACREF/ENVCD OPERON REPRESSOR-RELATED"/>
    <property type="match status" value="1"/>
</dbReference>
<dbReference type="Pfam" id="PF14278">
    <property type="entry name" value="TetR_C_8"/>
    <property type="match status" value="1"/>
</dbReference>
<keyword evidence="5" id="KW-1185">Reference proteome</keyword>
<name>A0A917HSW6_9BACL</name>
<protein>
    <submittedName>
        <fullName evidence="4">TetR family transcriptional regulator</fullName>
    </submittedName>
</protein>
<reference evidence="4 5" key="1">
    <citation type="journal article" date="2014" name="Int. J. Syst. Evol. Microbiol.">
        <title>Complete genome sequence of Corynebacterium casei LMG S-19264T (=DSM 44701T), isolated from a smear-ripened cheese.</title>
        <authorList>
            <consortium name="US DOE Joint Genome Institute (JGI-PGF)"/>
            <person name="Walter F."/>
            <person name="Albersmeier A."/>
            <person name="Kalinowski J."/>
            <person name="Ruckert C."/>
        </authorList>
    </citation>
    <scope>NUCLEOTIDE SEQUENCE [LARGE SCALE GENOMIC DNA]</scope>
    <source>
        <strain evidence="4 5">CGMCC 1.15286</strain>
    </source>
</reference>
<dbReference type="InterPro" id="IPR009057">
    <property type="entry name" value="Homeodomain-like_sf"/>
</dbReference>
<dbReference type="GO" id="GO:0003677">
    <property type="term" value="F:DNA binding"/>
    <property type="evidence" value="ECO:0007669"/>
    <property type="project" value="UniProtKB-UniRule"/>
</dbReference>
<evidence type="ECO:0000256" key="2">
    <source>
        <dbReference type="PROSITE-ProRule" id="PRU00335"/>
    </source>
</evidence>
<gene>
    <name evidence="4" type="ORF">GCM10010918_55010</name>
</gene>
<evidence type="ECO:0000259" key="3">
    <source>
        <dbReference type="PROSITE" id="PS50977"/>
    </source>
</evidence>
<feature type="domain" description="HTH tetR-type" evidence="3">
    <location>
        <begin position="15"/>
        <end position="75"/>
    </location>
</feature>
<dbReference type="InterPro" id="IPR039532">
    <property type="entry name" value="TetR_C_Firmicutes"/>
</dbReference>
<comment type="caution">
    <text evidence="4">The sequence shown here is derived from an EMBL/GenBank/DDBJ whole genome shotgun (WGS) entry which is preliminary data.</text>
</comment>
<dbReference type="PANTHER" id="PTHR43479:SF7">
    <property type="entry name" value="TETR-FAMILY TRANSCRIPTIONAL REGULATOR"/>
    <property type="match status" value="1"/>
</dbReference>